<feature type="compositionally biased region" description="Low complexity" evidence="5">
    <location>
        <begin position="874"/>
        <end position="887"/>
    </location>
</feature>
<dbReference type="InterPro" id="IPR027329">
    <property type="entry name" value="TPX2_C"/>
</dbReference>
<feature type="compositionally biased region" description="Basic and acidic residues" evidence="5">
    <location>
        <begin position="369"/>
        <end position="404"/>
    </location>
</feature>
<feature type="compositionally biased region" description="Polar residues" evidence="5">
    <location>
        <begin position="796"/>
        <end position="810"/>
    </location>
</feature>
<keyword evidence="8" id="KW-1185">Reference proteome</keyword>
<evidence type="ECO:0000256" key="3">
    <source>
        <dbReference type="ARBA" id="ARBA00022490"/>
    </source>
</evidence>
<feature type="compositionally biased region" description="Basic and acidic residues" evidence="5">
    <location>
        <begin position="115"/>
        <end position="131"/>
    </location>
</feature>
<comment type="similarity">
    <text evidence="2">Belongs to the TPX2 family.</text>
</comment>
<protein>
    <recommendedName>
        <fullName evidence="6">TPX2 C-terminal domain-containing protein</fullName>
    </recommendedName>
</protein>
<feature type="compositionally biased region" description="Low complexity" evidence="5">
    <location>
        <begin position="191"/>
        <end position="209"/>
    </location>
</feature>
<feature type="compositionally biased region" description="Low complexity" evidence="5">
    <location>
        <begin position="310"/>
        <end position="348"/>
    </location>
</feature>
<feature type="domain" description="TPX2 C-terminal" evidence="6">
    <location>
        <begin position="919"/>
        <end position="985"/>
    </location>
</feature>
<evidence type="ECO:0000256" key="1">
    <source>
        <dbReference type="ARBA" id="ARBA00004245"/>
    </source>
</evidence>
<feature type="compositionally biased region" description="Low complexity" evidence="5">
    <location>
        <begin position="782"/>
        <end position="793"/>
    </location>
</feature>
<dbReference type="OrthoDB" id="3242303at2759"/>
<organism evidence="7 8">
    <name type="scientific">Pterulicium gracile</name>
    <dbReference type="NCBI Taxonomy" id="1884261"/>
    <lineage>
        <taxon>Eukaryota</taxon>
        <taxon>Fungi</taxon>
        <taxon>Dikarya</taxon>
        <taxon>Basidiomycota</taxon>
        <taxon>Agaricomycotina</taxon>
        <taxon>Agaricomycetes</taxon>
        <taxon>Agaricomycetidae</taxon>
        <taxon>Agaricales</taxon>
        <taxon>Pleurotineae</taxon>
        <taxon>Pterulaceae</taxon>
        <taxon>Pterulicium</taxon>
    </lineage>
</organism>
<feature type="region of interest" description="Disordered" evidence="5">
    <location>
        <begin position="40"/>
        <end position="571"/>
    </location>
</feature>
<evidence type="ECO:0000313" key="7">
    <source>
        <dbReference type="EMBL" id="TFL05057.1"/>
    </source>
</evidence>
<feature type="region of interest" description="Disordered" evidence="5">
    <location>
        <begin position="926"/>
        <end position="962"/>
    </location>
</feature>
<dbReference type="Proteomes" id="UP000305067">
    <property type="component" value="Unassembled WGS sequence"/>
</dbReference>
<reference evidence="7 8" key="1">
    <citation type="journal article" date="2019" name="Nat. Ecol. Evol.">
        <title>Megaphylogeny resolves global patterns of mushroom evolution.</title>
        <authorList>
            <person name="Varga T."/>
            <person name="Krizsan K."/>
            <person name="Foldi C."/>
            <person name="Dima B."/>
            <person name="Sanchez-Garcia M."/>
            <person name="Sanchez-Ramirez S."/>
            <person name="Szollosi G.J."/>
            <person name="Szarkandi J.G."/>
            <person name="Papp V."/>
            <person name="Albert L."/>
            <person name="Andreopoulos W."/>
            <person name="Angelini C."/>
            <person name="Antonin V."/>
            <person name="Barry K.W."/>
            <person name="Bougher N.L."/>
            <person name="Buchanan P."/>
            <person name="Buyck B."/>
            <person name="Bense V."/>
            <person name="Catcheside P."/>
            <person name="Chovatia M."/>
            <person name="Cooper J."/>
            <person name="Damon W."/>
            <person name="Desjardin D."/>
            <person name="Finy P."/>
            <person name="Geml J."/>
            <person name="Haridas S."/>
            <person name="Hughes K."/>
            <person name="Justo A."/>
            <person name="Karasinski D."/>
            <person name="Kautmanova I."/>
            <person name="Kiss B."/>
            <person name="Kocsube S."/>
            <person name="Kotiranta H."/>
            <person name="LaButti K.M."/>
            <person name="Lechner B.E."/>
            <person name="Liimatainen K."/>
            <person name="Lipzen A."/>
            <person name="Lukacs Z."/>
            <person name="Mihaltcheva S."/>
            <person name="Morgado L.N."/>
            <person name="Niskanen T."/>
            <person name="Noordeloos M.E."/>
            <person name="Ohm R.A."/>
            <person name="Ortiz-Santana B."/>
            <person name="Ovrebo C."/>
            <person name="Racz N."/>
            <person name="Riley R."/>
            <person name="Savchenko A."/>
            <person name="Shiryaev A."/>
            <person name="Soop K."/>
            <person name="Spirin V."/>
            <person name="Szebenyi C."/>
            <person name="Tomsovsky M."/>
            <person name="Tulloss R.E."/>
            <person name="Uehling J."/>
            <person name="Grigoriev I.V."/>
            <person name="Vagvolgyi C."/>
            <person name="Papp T."/>
            <person name="Martin F.M."/>
            <person name="Miettinen O."/>
            <person name="Hibbett D.S."/>
            <person name="Nagy L.G."/>
        </authorList>
    </citation>
    <scope>NUCLEOTIDE SEQUENCE [LARGE SCALE GENOMIC DNA]</scope>
    <source>
        <strain evidence="7 8">CBS 309.79</strain>
    </source>
</reference>
<feature type="compositionally biased region" description="Polar residues" evidence="5">
    <location>
        <begin position="560"/>
        <end position="571"/>
    </location>
</feature>
<feature type="compositionally biased region" description="Low complexity" evidence="5">
    <location>
        <begin position="699"/>
        <end position="709"/>
    </location>
</feature>
<evidence type="ECO:0000256" key="2">
    <source>
        <dbReference type="ARBA" id="ARBA00005885"/>
    </source>
</evidence>
<feature type="compositionally biased region" description="Basic and acidic residues" evidence="5">
    <location>
        <begin position="43"/>
        <end position="53"/>
    </location>
</feature>
<feature type="compositionally biased region" description="Low complexity" evidence="5">
    <location>
        <begin position="655"/>
        <end position="666"/>
    </location>
</feature>
<feature type="region of interest" description="Disordered" evidence="5">
    <location>
        <begin position="1"/>
        <end position="23"/>
    </location>
</feature>
<sequence length="988" mass="105488">MAFNRAGSRSGTAGDAYNTSASFAIPPASSYDELLLGTPNHQDFLRGMDHSFDNSDVVPRSSASPRKALGFIDLSQVTPRRRSPRKHRTPVRSQSRSRRSSPEKLAKILEMGDGQEDHNEGERQVQDKTDIPEDGLVVETTQGDSAVSASPELAISEPSPSKPSERESLRPKKKKHSESPEPKRPLKPKSTQTTEQEAGQETQAQTAAAKPKKHRKAAVDDTAGVGSFSQDVPEIPQQTLARESVKGGPFDFASISQLPQNPPAKKRAVAHRRDRPSSALEAPASRMTKLALALTMEESKPTSQDPPIAPTTSIASTSAVAPTSTTSRATIIAPISPIASPVPIASTSKHASPSPSPPSIGQKLPSSAGDEHPPSAGEKRPLSPGEKRPLGTEEKRRDTSDDGRPKKRAKVAPQADTKRSLETKSSTSKEEVPRRAAKHATTEPTDVAKAQKRRDKAEAEPASAVASTSRAVPGFSQGTLFRESVKRKASSEFEMAADTVRLSEKPSVTKPPSARRREQSSSSAPAPSVPLEEVTSKLPSPPLGQIPDEGDLDSYDDTFAPTSSVAPTSSIVPASTAEQSLTMAPTSFRIASTSTSVPTTTIASTSRSAVSRATSPLSPSIGEKRSLAFGQGSSPCTTEKPPPCTGEKPLLATDAKSPPAKNNKPPLSTGDKRRDASDDGSGRPKKKARVAPSQPAPSAPNQSDAPAPARSRQNTRSRTATQASPSSSSSRAQRSDAAPRRQTLRSRAPISEGGTKDKSEVGAGASTITKPSQGANVRAPHPSSSSSISKPISDVPFSTSPIRAQASSSEPIAERRATRHKVSEALGETQNPPSRANTFDHREPTKPVQFTFSVESRLKARAGEASATDAPPGRATTSSASSSNTRRAVPDFKKIHAAQEVAALKNRKPKVPVVPVPLKLSTDARVAERSAFDQRTREKEREKQAKLEEERIRREREEEEELKEIRRNAVPKVNEVPDWYKDAPKRGN</sequence>
<feature type="compositionally biased region" description="Polar residues" evidence="5">
    <location>
        <begin position="588"/>
        <end position="598"/>
    </location>
</feature>
<proteinExistence type="inferred from homology"/>
<dbReference type="EMBL" id="ML178817">
    <property type="protein sequence ID" value="TFL05057.1"/>
    <property type="molecule type" value="Genomic_DNA"/>
</dbReference>
<feature type="region of interest" description="Disordered" evidence="5">
    <location>
        <begin position="588"/>
        <end position="891"/>
    </location>
</feature>
<feature type="compositionally biased region" description="Basic and acidic residues" evidence="5">
    <location>
        <begin position="416"/>
        <end position="434"/>
    </location>
</feature>
<feature type="compositionally biased region" description="Polar residues" evidence="5">
    <location>
        <begin position="766"/>
        <end position="775"/>
    </location>
</feature>
<feature type="compositionally biased region" description="Basic residues" evidence="5">
    <location>
        <begin position="264"/>
        <end position="274"/>
    </location>
</feature>
<comment type="subcellular location">
    <subcellularLocation>
        <location evidence="1">Cytoplasm</location>
        <location evidence="1">Cytoskeleton</location>
    </subcellularLocation>
</comment>
<feature type="compositionally biased region" description="Low complexity" evidence="5">
    <location>
        <begin position="520"/>
        <end position="533"/>
    </location>
</feature>
<dbReference type="GO" id="GO:0005856">
    <property type="term" value="C:cytoskeleton"/>
    <property type="evidence" value="ECO:0007669"/>
    <property type="project" value="UniProtKB-SubCell"/>
</dbReference>
<feature type="compositionally biased region" description="Basic and acidic residues" evidence="5">
    <location>
        <begin position="670"/>
        <end position="682"/>
    </location>
</feature>
<feature type="compositionally biased region" description="Low complexity" evidence="5">
    <location>
        <begin position="599"/>
        <end position="615"/>
    </location>
</feature>
<feature type="compositionally biased region" description="Low complexity" evidence="5">
    <location>
        <begin position="716"/>
        <end position="732"/>
    </location>
</feature>
<keyword evidence="4" id="KW-0206">Cytoskeleton</keyword>
<dbReference type="AlphaFoldDB" id="A0A5C3QUG5"/>
<evidence type="ECO:0000256" key="4">
    <source>
        <dbReference type="ARBA" id="ARBA00023212"/>
    </source>
</evidence>
<feature type="compositionally biased region" description="Basic residues" evidence="5">
    <location>
        <begin position="79"/>
        <end position="99"/>
    </location>
</feature>
<gene>
    <name evidence="7" type="ORF">BDV98DRAFT_561392</name>
</gene>
<feature type="compositionally biased region" description="Polar residues" evidence="5">
    <location>
        <begin position="139"/>
        <end position="148"/>
    </location>
</feature>
<name>A0A5C3QUG5_9AGAR</name>
<feature type="compositionally biased region" description="Basic and acidic residues" evidence="5">
    <location>
        <begin position="926"/>
        <end position="956"/>
    </location>
</feature>
<keyword evidence="3" id="KW-0963">Cytoplasm</keyword>
<evidence type="ECO:0000313" key="8">
    <source>
        <dbReference type="Proteomes" id="UP000305067"/>
    </source>
</evidence>
<accession>A0A5C3QUG5</accession>
<dbReference type="STRING" id="1884261.A0A5C3QUG5"/>
<feature type="compositionally biased region" description="Polar residues" evidence="5">
    <location>
        <begin position="828"/>
        <end position="837"/>
    </location>
</feature>
<feature type="compositionally biased region" description="Polar residues" evidence="5">
    <location>
        <begin position="7"/>
        <end position="22"/>
    </location>
</feature>
<evidence type="ECO:0000259" key="6">
    <source>
        <dbReference type="Pfam" id="PF06886"/>
    </source>
</evidence>
<evidence type="ECO:0000256" key="5">
    <source>
        <dbReference type="SAM" id="MobiDB-lite"/>
    </source>
</evidence>
<dbReference type="Pfam" id="PF06886">
    <property type="entry name" value="TPX2"/>
    <property type="match status" value="1"/>
</dbReference>